<reference evidence="1 2" key="1">
    <citation type="submission" date="2018-01" db="EMBL/GenBank/DDBJ databases">
        <title>Metagenomic assembled genomes from two thermal pools in the Uzon Caldera, Kamchatka, Russia.</title>
        <authorList>
            <person name="Wilkins L."/>
            <person name="Ettinger C."/>
        </authorList>
    </citation>
    <scope>NUCLEOTIDE SEQUENCE [LARGE SCALE GENOMIC DNA]</scope>
    <source>
        <strain evidence="1">ARK-04</strain>
    </source>
</reference>
<evidence type="ECO:0000313" key="1">
    <source>
        <dbReference type="EMBL" id="PMP97549.1"/>
    </source>
</evidence>
<name>A0A2N7QFD1_9BACT</name>
<evidence type="ECO:0000313" key="2">
    <source>
        <dbReference type="Proteomes" id="UP000235619"/>
    </source>
</evidence>
<organism evidence="1 2">
    <name type="scientific">Thermodesulfobacterium geofontis</name>
    <dbReference type="NCBI Taxonomy" id="1295609"/>
    <lineage>
        <taxon>Bacteria</taxon>
        <taxon>Pseudomonadati</taxon>
        <taxon>Thermodesulfobacteriota</taxon>
        <taxon>Thermodesulfobacteria</taxon>
        <taxon>Thermodesulfobacteriales</taxon>
        <taxon>Thermodesulfobacteriaceae</taxon>
        <taxon>Thermodesulfobacterium</taxon>
    </lineage>
</organism>
<dbReference type="EMBL" id="PNJD01000167">
    <property type="protein sequence ID" value="PMP97549.1"/>
    <property type="molecule type" value="Genomic_DNA"/>
</dbReference>
<proteinExistence type="predicted"/>
<comment type="caution">
    <text evidence="1">The sequence shown here is derived from an EMBL/GenBank/DDBJ whole genome shotgun (WGS) entry which is preliminary data.</text>
</comment>
<sequence length="76" mass="8658">MAKVKLICENASKNGQGVSIKPQCWDNQAEVKATVFYINCIGDVYESVTVYLCKECTKYLKKLARKYGFKVRTTKL</sequence>
<accession>A0A2N7QFD1</accession>
<dbReference type="Proteomes" id="UP000235619">
    <property type="component" value="Unassembled WGS sequence"/>
</dbReference>
<dbReference type="AlphaFoldDB" id="A0A2N7QFD1"/>
<protein>
    <submittedName>
        <fullName evidence="1">Uncharacterized protein</fullName>
    </submittedName>
</protein>
<gene>
    <name evidence="1" type="ORF">C0169_02745</name>
</gene>